<evidence type="ECO:0000313" key="9">
    <source>
        <dbReference type="EMBL" id="AQP53970.1"/>
    </source>
</evidence>
<evidence type="ECO:0000256" key="1">
    <source>
        <dbReference type="ARBA" id="ARBA00010165"/>
    </source>
</evidence>
<evidence type="ECO:0000256" key="7">
    <source>
        <dbReference type="ARBA" id="ARBA00022840"/>
    </source>
</evidence>
<feature type="domain" description="Aminoglycoside phosphotransferase" evidence="8">
    <location>
        <begin position="210"/>
        <end position="285"/>
    </location>
</feature>
<organism evidence="9 10">
    <name type="scientific">Vagococcus penaei</name>
    <dbReference type="NCBI Taxonomy" id="633807"/>
    <lineage>
        <taxon>Bacteria</taxon>
        <taxon>Bacillati</taxon>
        <taxon>Bacillota</taxon>
        <taxon>Bacilli</taxon>
        <taxon>Lactobacillales</taxon>
        <taxon>Enterococcaceae</taxon>
        <taxon>Vagococcus</taxon>
    </lineage>
</organism>
<evidence type="ECO:0000256" key="4">
    <source>
        <dbReference type="ARBA" id="ARBA00022679"/>
    </source>
</evidence>
<keyword evidence="10" id="KW-1185">Reference proteome</keyword>
<accession>A0A1Q2D6J9</accession>
<dbReference type="Proteomes" id="UP000188246">
    <property type="component" value="Chromosome"/>
</dbReference>
<dbReference type="PANTHER" id="PTHR34273:SF2">
    <property type="entry name" value="METHYLTHIORIBOSE KINASE"/>
    <property type="match status" value="1"/>
</dbReference>
<comment type="similarity">
    <text evidence="1">Belongs to the methylthioribose kinase family.</text>
</comment>
<dbReference type="GO" id="GO:0046522">
    <property type="term" value="F:S-methyl-5-thioribose kinase activity"/>
    <property type="evidence" value="ECO:0007669"/>
    <property type="project" value="UniProtKB-EC"/>
</dbReference>
<evidence type="ECO:0000313" key="10">
    <source>
        <dbReference type="Proteomes" id="UP000188246"/>
    </source>
</evidence>
<dbReference type="AlphaFoldDB" id="A0A1Q2D6J9"/>
<dbReference type="GO" id="GO:0009086">
    <property type="term" value="P:methionine biosynthetic process"/>
    <property type="evidence" value="ECO:0007669"/>
    <property type="project" value="InterPro"/>
</dbReference>
<dbReference type="Gene3D" id="3.30.200.20">
    <property type="entry name" value="Phosphorylase Kinase, domain 1"/>
    <property type="match status" value="1"/>
</dbReference>
<keyword evidence="7" id="KW-0067">ATP-binding</keyword>
<dbReference type="EMBL" id="CP019609">
    <property type="protein sequence ID" value="AQP53970.1"/>
    <property type="molecule type" value="Genomic_DNA"/>
</dbReference>
<keyword evidence="6 9" id="KW-0418">Kinase</keyword>
<evidence type="ECO:0000256" key="2">
    <source>
        <dbReference type="ARBA" id="ARBA00011738"/>
    </source>
</evidence>
<keyword evidence="4" id="KW-0808">Transferase</keyword>
<dbReference type="Pfam" id="PF01636">
    <property type="entry name" value="APH"/>
    <property type="match status" value="1"/>
</dbReference>
<evidence type="ECO:0000256" key="3">
    <source>
        <dbReference type="ARBA" id="ARBA00012128"/>
    </source>
</evidence>
<name>A0A1Q2D6J9_9ENTE</name>
<dbReference type="InterPro" id="IPR002575">
    <property type="entry name" value="Aminoglycoside_PTrfase"/>
</dbReference>
<dbReference type="Gene3D" id="3.90.1200.10">
    <property type="match status" value="1"/>
</dbReference>
<evidence type="ECO:0000256" key="6">
    <source>
        <dbReference type="ARBA" id="ARBA00022777"/>
    </source>
</evidence>
<gene>
    <name evidence="9" type="ORF">BW732_06925</name>
</gene>
<dbReference type="InterPro" id="IPR011009">
    <property type="entry name" value="Kinase-like_dom_sf"/>
</dbReference>
<dbReference type="STRING" id="633807.BW732_06925"/>
<sequence length="402" mass="46733">MTDLLEHFILQEYDVAEYISNHFPDYSCVENLDVSEIGDGNINYVFRVLDKETGKSLIVKQADKLLRSSGRELDINRNIIEYEALRIYQELVPCFVPKVYLYDEELALIVMEDISNFKNLRYELADRKIFPNLSEEISLYLTKTLLLTSDVIGESKIKKMRLKKFINPDMCDISEDLVFTEPYNNYKQRNIITPENEEFVKKIIYQNQILISEVAKLRYRFMNCSEALIHGDLHSGSIFINDFGLKVIDPEFAFYGPMGYDIGNVLAHLTISLVQSYYVNYQKEFSNWLLKTIADIFDLIMIKMDKLYVKNVRLSLYQLGSFKNSFFNQIKSDSLGYAGTEIIRRIIGDSKVLEVTDVPNCQMEQNLLLIGSDLIIHRNELNTGSELAKIIINRLEKREKLC</sequence>
<dbReference type="EC" id="2.7.1.100" evidence="3"/>
<comment type="subunit">
    <text evidence="2">Homodimer.</text>
</comment>
<protein>
    <recommendedName>
        <fullName evidence="3">S-methyl-5-thioribose kinase</fullName>
        <ecNumber evidence="3">2.7.1.100</ecNumber>
    </recommendedName>
</protein>
<dbReference type="GO" id="GO:0005524">
    <property type="term" value="F:ATP binding"/>
    <property type="evidence" value="ECO:0007669"/>
    <property type="project" value="UniProtKB-KW"/>
</dbReference>
<reference evidence="9 10" key="1">
    <citation type="journal article" date="2010" name="Int. J. Syst. Evol. Microbiol.">
        <title>Vagococcus penaei sp. nov., isolated from spoilage microbiota of cooked shrimp (Penaeus vannamei).</title>
        <authorList>
            <person name="Jaffres E."/>
            <person name="Prevost H."/>
            <person name="Rossero A."/>
            <person name="Joffraud J.J."/>
            <person name="Dousset X."/>
        </authorList>
    </citation>
    <scope>NUCLEOTIDE SEQUENCE [LARGE SCALE GENOMIC DNA]</scope>
    <source>
        <strain evidence="9 10">CD276</strain>
    </source>
</reference>
<dbReference type="KEGG" id="vpi:BW732_06925"/>
<dbReference type="RefSeq" id="WP_077276048.1">
    <property type="nucleotide sequence ID" value="NZ_CP019609.1"/>
</dbReference>
<evidence type="ECO:0000256" key="5">
    <source>
        <dbReference type="ARBA" id="ARBA00022741"/>
    </source>
</evidence>
<dbReference type="SUPFAM" id="SSF56112">
    <property type="entry name" value="Protein kinase-like (PK-like)"/>
    <property type="match status" value="1"/>
</dbReference>
<proteinExistence type="inferred from homology"/>
<evidence type="ECO:0000259" key="8">
    <source>
        <dbReference type="Pfam" id="PF01636"/>
    </source>
</evidence>
<keyword evidence="5" id="KW-0547">Nucleotide-binding</keyword>
<dbReference type="OrthoDB" id="9777791at2"/>
<dbReference type="PIRSF" id="PIRSF031134">
    <property type="entry name" value="MTRK"/>
    <property type="match status" value="1"/>
</dbReference>
<dbReference type="NCBIfam" id="TIGR01767">
    <property type="entry name" value="MTRK"/>
    <property type="match status" value="1"/>
</dbReference>
<dbReference type="InterPro" id="IPR009212">
    <property type="entry name" value="Methylthioribose_kinase"/>
</dbReference>
<dbReference type="PANTHER" id="PTHR34273">
    <property type="entry name" value="METHYLTHIORIBOSE KINASE"/>
    <property type="match status" value="1"/>
</dbReference>